<proteinExistence type="predicted"/>
<feature type="signal peptide" evidence="1">
    <location>
        <begin position="1"/>
        <end position="30"/>
    </location>
</feature>
<keyword evidence="5" id="KW-1185">Reference proteome</keyword>
<dbReference type="RefSeq" id="WP_377318876.1">
    <property type="nucleotide sequence ID" value="NZ_JBHSNF010000001.1"/>
</dbReference>
<dbReference type="InterPro" id="IPR012338">
    <property type="entry name" value="Beta-lactam/transpept-like"/>
</dbReference>
<dbReference type="PANTHER" id="PTHR46825">
    <property type="entry name" value="D-ALANYL-D-ALANINE-CARBOXYPEPTIDASE/ENDOPEPTIDASE AMPH"/>
    <property type="match status" value="1"/>
</dbReference>
<dbReference type="Pfam" id="PF11954">
    <property type="entry name" value="DUF3471"/>
    <property type="match status" value="1"/>
</dbReference>
<accession>A0ABW0QMV0</accession>
<dbReference type="EMBL" id="JBHSNF010000001">
    <property type="protein sequence ID" value="MFC5525619.1"/>
    <property type="molecule type" value="Genomic_DNA"/>
</dbReference>
<gene>
    <name evidence="4" type="ORF">ACFPPA_07665</name>
</gene>
<evidence type="ECO:0000313" key="4">
    <source>
        <dbReference type="EMBL" id="MFC5525619.1"/>
    </source>
</evidence>
<dbReference type="SUPFAM" id="SSF56601">
    <property type="entry name" value="beta-lactamase/transpeptidase-like"/>
    <property type="match status" value="1"/>
</dbReference>
<feature type="domain" description="Beta-lactamase-related" evidence="2">
    <location>
        <begin position="63"/>
        <end position="411"/>
    </location>
</feature>
<evidence type="ECO:0000313" key="5">
    <source>
        <dbReference type="Proteomes" id="UP001596114"/>
    </source>
</evidence>
<organism evidence="4 5">
    <name type="scientific">Rhodanobacter ginsengisoli</name>
    <dbReference type="NCBI Taxonomy" id="418646"/>
    <lineage>
        <taxon>Bacteria</taxon>
        <taxon>Pseudomonadati</taxon>
        <taxon>Pseudomonadota</taxon>
        <taxon>Gammaproteobacteria</taxon>
        <taxon>Lysobacterales</taxon>
        <taxon>Rhodanobacteraceae</taxon>
        <taxon>Rhodanobacter</taxon>
    </lineage>
</organism>
<dbReference type="Pfam" id="PF00144">
    <property type="entry name" value="Beta-lactamase"/>
    <property type="match status" value="1"/>
</dbReference>
<feature type="chain" id="PRO_5047382406" evidence="1">
    <location>
        <begin position="31"/>
        <end position="568"/>
    </location>
</feature>
<evidence type="ECO:0000259" key="2">
    <source>
        <dbReference type="Pfam" id="PF00144"/>
    </source>
</evidence>
<dbReference type="InterPro" id="IPR021860">
    <property type="entry name" value="Peptidase_S12_Pab87-rel_C"/>
</dbReference>
<dbReference type="Proteomes" id="UP001596114">
    <property type="component" value="Unassembled WGS sequence"/>
</dbReference>
<name>A0ABW0QMV0_9GAMM</name>
<evidence type="ECO:0000259" key="3">
    <source>
        <dbReference type="Pfam" id="PF11954"/>
    </source>
</evidence>
<reference evidence="5" key="1">
    <citation type="journal article" date="2019" name="Int. J. Syst. Evol. Microbiol.">
        <title>The Global Catalogue of Microorganisms (GCM) 10K type strain sequencing project: providing services to taxonomists for standard genome sequencing and annotation.</title>
        <authorList>
            <consortium name="The Broad Institute Genomics Platform"/>
            <consortium name="The Broad Institute Genome Sequencing Center for Infectious Disease"/>
            <person name="Wu L."/>
            <person name="Ma J."/>
        </authorList>
    </citation>
    <scope>NUCLEOTIDE SEQUENCE [LARGE SCALE GENOMIC DNA]</scope>
    <source>
        <strain evidence="5">CGMCC 1.16619</strain>
    </source>
</reference>
<dbReference type="InterPro" id="IPR001466">
    <property type="entry name" value="Beta-lactam-related"/>
</dbReference>
<keyword evidence="4" id="KW-0378">Hydrolase</keyword>
<dbReference type="PANTHER" id="PTHR46825:SF15">
    <property type="entry name" value="BETA-LACTAMASE-RELATED DOMAIN-CONTAINING PROTEIN"/>
    <property type="match status" value="1"/>
</dbReference>
<protein>
    <submittedName>
        <fullName evidence="4">Serine hydrolase</fullName>
    </submittedName>
</protein>
<dbReference type="Gene3D" id="2.40.128.600">
    <property type="match status" value="1"/>
</dbReference>
<keyword evidence="1" id="KW-0732">Signal</keyword>
<dbReference type="InterPro" id="IPR050491">
    <property type="entry name" value="AmpC-like"/>
</dbReference>
<feature type="domain" description="Peptidase S12 Pab87-related C-terminal" evidence="3">
    <location>
        <begin position="450"/>
        <end position="554"/>
    </location>
</feature>
<dbReference type="Gene3D" id="3.40.710.10">
    <property type="entry name" value="DD-peptidase/beta-lactamase superfamily"/>
    <property type="match status" value="1"/>
</dbReference>
<evidence type="ECO:0000256" key="1">
    <source>
        <dbReference type="SAM" id="SignalP"/>
    </source>
</evidence>
<comment type="caution">
    <text evidence="4">The sequence shown here is derived from an EMBL/GenBank/DDBJ whole genome shotgun (WGS) entry which is preliminary data.</text>
</comment>
<dbReference type="GO" id="GO:0016787">
    <property type="term" value="F:hydrolase activity"/>
    <property type="evidence" value="ECO:0007669"/>
    <property type="project" value="UniProtKB-KW"/>
</dbReference>
<sequence length="568" mass="63153">MPQRFHSPRLPSARLAACCALFVVATGAWAQAPAAAKRLPPPVSIHDIVRPLPPAQLQDLAAYVDSARKTFDVPGIAVAIVKDGRVVMEQGFGLREIGKPDKVDAHTLFAIASNTKAFTAASLQQLAEAGKLKMDDRVIDHLPWFRMSDPYVTHEMRIRDLLAHRSGLSLGAGDLLYWPPTSYTTKEVVERLRHVPIKNGFRSHYAYDNILFAVATLVIEQASGQSYADYVREHIFQPVGMDESRIDKTYLKPGMDVAMGHARLDFKQLKPVPPMAWLNDPGAGGIYASVHDLAKWMNVQLAGGALPTLGKDGKPQRLFSADSQQQMWSMLTPIPIGKPPIPELAPLVPDFYGYGEGWFLSDYRGQRLVWHTGGWPGMVSRVTLVPGLHLGVVVLTNAESGAAFNAVTWRVLDAYLNPERKTDWVVVYDKAVKHAEANADESQARHEAARDKHGKPSLPLAKYAGTYRDPWYGDVVISDEHGKLRLRFSKTAQLIGTMTPWQHDSFVVRWDDRALNADAFVDFSLDMDGHIREVRMQPVSPMTDFSFDFQDLRLVPVPTPKTPGEQDD</sequence>